<keyword evidence="6" id="KW-1185">Reference proteome</keyword>
<organism evidence="5 6">
    <name type="scientific">Amycolatopsis rhabdoformis</name>
    <dbReference type="NCBI Taxonomy" id="1448059"/>
    <lineage>
        <taxon>Bacteria</taxon>
        <taxon>Bacillati</taxon>
        <taxon>Actinomycetota</taxon>
        <taxon>Actinomycetes</taxon>
        <taxon>Pseudonocardiales</taxon>
        <taxon>Pseudonocardiaceae</taxon>
        <taxon>Amycolatopsis</taxon>
    </lineage>
</organism>
<evidence type="ECO:0000256" key="3">
    <source>
        <dbReference type="SAM" id="MobiDB-lite"/>
    </source>
</evidence>
<dbReference type="Proteomes" id="UP001330812">
    <property type="component" value="Chromosome"/>
</dbReference>
<keyword evidence="4" id="KW-0812">Transmembrane</keyword>
<feature type="compositionally biased region" description="Low complexity" evidence="3">
    <location>
        <begin position="165"/>
        <end position="194"/>
    </location>
</feature>
<keyword evidence="2" id="KW-0175">Coiled coil</keyword>
<proteinExistence type="predicted"/>
<protein>
    <submittedName>
        <fullName evidence="5">Peptidoglycan-binding protein</fullName>
    </submittedName>
</protein>
<reference evidence="5 6" key="1">
    <citation type="journal article" date="2015" name="Int. J. Syst. Evol. Microbiol.">
        <title>Amycolatopsis rhabdoformis sp. nov., an actinomycete isolated from a tropical forest soil.</title>
        <authorList>
            <person name="Souza W.R."/>
            <person name="Silva R.E."/>
            <person name="Goodfellow M."/>
            <person name="Busarakam K."/>
            <person name="Figueiro F.S."/>
            <person name="Ferreira D."/>
            <person name="Rodrigues-Filho E."/>
            <person name="Moraes L.A.B."/>
            <person name="Zucchi T.D."/>
        </authorList>
    </citation>
    <scope>NUCLEOTIDE SEQUENCE [LARGE SCALE GENOMIC DNA]</scope>
    <source>
        <strain evidence="5 6">NCIMB 14900</strain>
    </source>
</reference>
<keyword evidence="4" id="KW-0472">Membrane</keyword>
<evidence type="ECO:0000256" key="1">
    <source>
        <dbReference type="ARBA" id="ARBA00004196"/>
    </source>
</evidence>
<dbReference type="EMBL" id="CP142149">
    <property type="protein sequence ID" value="WSE32514.1"/>
    <property type="molecule type" value="Genomic_DNA"/>
</dbReference>
<accession>A0ABZ1IEJ9</accession>
<gene>
    <name evidence="5" type="ORF">VSH64_10400</name>
</gene>
<name>A0ABZ1IEJ9_9PSEU</name>
<dbReference type="RefSeq" id="WP_326835321.1">
    <property type="nucleotide sequence ID" value="NZ_CP142149.1"/>
</dbReference>
<evidence type="ECO:0000313" key="5">
    <source>
        <dbReference type="EMBL" id="WSE32514.1"/>
    </source>
</evidence>
<evidence type="ECO:0000256" key="4">
    <source>
        <dbReference type="SAM" id="Phobius"/>
    </source>
</evidence>
<keyword evidence="4" id="KW-1133">Transmembrane helix</keyword>
<evidence type="ECO:0000256" key="2">
    <source>
        <dbReference type="ARBA" id="ARBA00023054"/>
    </source>
</evidence>
<sequence length="410" mass="41050">MAGDRRTGVRRLGERRLVIATAGVVLVIAAVGAVLLLRSRDDQPSATGAAPPVATAEVTRTDLTSSITLPGTLGYAGEIPVKGRSGGRVTWLPAVGATVSRGEPLMRVDDRPVAVFYGTTPLFRPLDTVGLVGRDVRVVADNLAALGYRVGSQPRPGTVVTLPGDSPAPSDAPPASDAPSSPDPSSTAPNSTAARPQYTVTPDDAVLTASLVSAIRSWQRDTGRARTGVLDADDAAVLTGEARVTALSARLGDDAGNGVLSVASTTKVVHVPLDAGDSAQVQKSGQAAITLPDGTNVAATVGALTTEAPASTGGPGGAEDPKQTVTVVPADPAAVQHVDPAPVQVSFTGESRKGVLAVPVGALLALSGGGYGLQRPDGTLLAVTTGLFTKGLVEVSGAGLTAGLKVVTTS</sequence>
<comment type="subcellular location">
    <subcellularLocation>
        <location evidence="1">Cell envelope</location>
    </subcellularLocation>
</comment>
<dbReference type="InterPro" id="IPR050465">
    <property type="entry name" value="UPF0194_transport"/>
</dbReference>
<evidence type="ECO:0000313" key="6">
    <source>
        <dbReference type="Proteomes" id="UP001330812"/>
    </source>
</evidence>
<dbReference type="PANTHER" id="PTHR32347">
    <property type="entry name" value="EFFLUX SYSTEM COMPONENT YKNX-RELATED"/>
    <property type="match status" value="1"/>
</dbReference>
<feature type="transmembrane region" description="Helical" evidence="4">
    <location>
        <begin position="17"/>
        <end position="37"/>
    </location>
</feature>
<feature type="region of interest" description="Disordered" evidence="3">
    <location>
        <begin position="154"/>
        <end position="200"/>
    </location>
</feature>